<dbReference type="SUPFAM" id="SSF53822">
    <property type="entry name" value="Periplasmic binding protein-like I"/>
    <property type="match status" value="1"/>
</dbReference>
<keyword evidence="3" id="KW-0804">Transcription</keyword>
<dbReference type="GO" id="GO:0003677">
    <property type="term" value="F:DNA binding"/>
    <property type="evidence" value="ECO:0007669"/>
    <property type="project" value="UniProtKB-KW"/>
</dbReference>
<dbReference type="SMART" id="SM00354">
    <property type="entry name" value="HTH_LACI"/>
    <property type="match status" value="1"/>
</dbReference>
<evidence type="ECO:0000256" key="2">
    <source>
        <dbReference type="ARBA" id="ARBA00023125"/>
    </source>
</evidence>
<keyword evidence="1" id="KW-0805">Transcription regulation</keyword>
<feature type="domain" description="HTH lacI-type" evidence="4">
    <location>
        <begin position="11"/>
        <end position="65"/>
    </location>
</feature>
<dbReference type="RefSeq" id="WP_274354268.1">
    <property type="nucleotide sequence ID" value="NZ_JAQZSM010000042.1"/>
</dbReference>
<evidence type="ECO:0000259" key="4">
    <source>
        <dbReference type="PROSITE" id="PS50932"/>
    </source>
</evidence>
<dbReference type="PANTHER" id="PTHR30146:SF138">
    <property type="entry name" value="TRANSCRIPTIONAL REGULATORY PROTEIN"/>
    <property type="match status" value="1"/>
</dbReference>
<dbReference type="Gene3D" id="1.10.260.40">
    <property type="entry name" value="lambda repressor-like DNA-binding domains"/>
    <property type="match status" value="1"/>
</dbReference>
<dbReference type="SUPFAM" id="SSF47413">
    <property type="entry name" value="lambda repressor-like DNA-binding domains"/>
    <property type="match status" value="1"/>
</dbReference>
<dbReference type="PANTHER" id="PTHR30146">
    <property type="entry name" value="LACI-RELATED TRANSCRIPTIONAL REPRESSOR"/>
    <property type="match status" value="1"/>
</dbReference>
<keyword evidence="2 5" id="KW-0238">DNA-binding</keyword>
<keyword evidence="6" id="KW-1185">Reference proteome</keyword>
<dbReference type="InterPro" id="IPR046335">
    <property type="entry name" value="LacI/GalR-like_sensor"/>
</dbReference>
<gene>
    <name evidence="5" type="ORF">PUT78_21305</name>
</gene>
<evidence type="ECO:0000256" key="3">
    <source>
        <dbReference type="ARBA" id="ARBA00023163"/>
    </source>
</evidence>
<dbReference type="EMBL" id="JAQZSM010000042">
    <property type="protein sequence ID" value="MDD7973602.1"/>
    <property type="molecule type" value="Genomic_DNA"/>
</dbReference>
<dbReference type="Pfam" id="PF13377">
    <property type="entry name" value="Peripla_BP_3"/>
    <property type="match status" value="1"/>
</dbReference>
<dbReference type="InterPro" id="IPR028082">
    <property type="entry name" value="Peripla_BP_I"/>
</dbReference>
<evidence type="ECO:0000256" key="1">
    <source>
        <dbReference type="ARBA" id="ARBA00023015"/>
    </source>
</evidence>
<dbReference type="CDD" id="cd01392">
    <property type="entry name" value="HTH_LacI"/>
    <property type="match status" value="1"/>
</dbReference>
<dbReference type="Proteomes" id="UP001431784">
    <property type="component" value="Unassembled WGS sequence"/>
</dbReference>
<evidence type="ECO:0000313" key="5">
    <source>
        <dbReference type="EMBL" id="MDD7973602.1"/>
    </source>
</evidence>
<accession>A0ABT5TEP5</accession>
<evidence type="ECO:0000313" key="6">
    <source>
        <dbReference type="Proteomes" id="UP001431784"/>
    </source>
</evidence>
<dbReference type="InterPro" id="IPR000843">
    <property type="entry name" value="HTH_LacI"/>
</dbReference>
<dbReference type="Gene3D" id="3.40.50.2300">
    <property type="match status" value="2"/>
</dbReference>
<sequence length="337" mass="36908">MDDSESAMKRVTGADVARAAGVSKWTVNRAFTPGASIKPESRERVLAAAAELGYRPNLLARSLATNRTMQVAVLVDDFKNPAKLPFLERLSERLQGEGMVMVLININKRHDHIDAIMDIDQRQVDAAILFGTDFKDLQLQNGERLKSQMPLYVLARHSNVVSIPSVSCDSEVAMSEICDYLWQKGYRRPGFMTGPKTLSTALGRRCNFIKCWADRGIENVPVLSAGSYESTAAATVLRTYLSTVGPEERVDVLMCENDALAMGALGIARDELGLSVPGEFAIVGFDDIELVSNPCFDITSYRQPIDEMVEAVIGMISGSMPQGSIALRGELKIRNST</sequence>
<proteinExistence type="predicted"/>
<protein>
    <submittedName>
        <fullName evidence="5">LacI family DNA-binding transcriptional regulator</fullName>
    </submittedName>
</protein>
<dbReference type="InterPro" id="IPR010982">
    <property type="entry name" value="Lambda_DNA-bd_dom_sf"/>
</dbReference>
<name>A0ABT5TEP5_9RHOB</name>
<comment type="caution">
    <text evidence="5">The sequence shown here is derived from an EMBL/GenBank/DDBJ whole genome shotgun (WGS) entry which is preliminary data.</text>
</comment>
<reference evidence="5" key="1">
    <citation type="submission" date="2023-02" db="EMBL/GenBank/DDBJ databases">
        <title>Description of Roseinatronobacter alkalisoli sp. nov., an alkaliphilic bacerium isolated from soda soil.</title>
        <authorList>
            <person name="Wei W."/>
        </authorList>
    </citation>
    <scope>NUCLEOTIDE SEQUENCE</scope>
    <source>
        <strain evidence="5">HJB301</strain>
    </source>
</reference>
<dbReference type="Pfam" id="PF00356">
    <property type="entry name" value="LacI"/>
    <property type="match status" value="1"/>
</dbReference>
<organism evidence="5 6">
    <name type="scientific">Roseinatronobacter alkalisoli</name>
    <dbReference type="NCBI Taxonomy" id="3028235"/>
    <lineage>
        <taxon>Bacteria</taxon>
        <taxon>Pseudomonadati</taxon>
        <taxon>Pseudomonadota</taxon>
        <taxon>Alphaproteobacteria</taxon>
        <taxon>Rhodobacterales</taxon>
        <taxon>Paracoccaceae</taxon>
        <taxon>Roseinatronobacter</taxon>
    </lineage>
</organism>
<dbReference type="PROSITE" id="PS50932">
    <property type="entry name" value="HTH_LACI_2"/>
    <property type="match status" value="1"/>
</dbReference>